<evidence type="ECO:0000313" key="2">
    <source>
        <dbReference type="Proteomes" id="UP000187012"/>
    </source>
</evidence>
<name>A0A1N7S971_9BURK</name>
<proteinExistence type="predicted"/>
<reference evidence="1 2" key="1">
    <citation type="submission" date="2016-12" db="EMBL/GenBank/DDBJ databases">
        <authorList>
            <person name="Song W.-J."/>
            <person name="Kurnit D.M."/>
        </authorList>
    </citation>
    <scope>NUCLEOTIDE SEQUENCE [LARGE SCALE GENOMIC DNA]</scope>
    <source>
        <strain evidence="1 2">STM7296</strain>
    </source>
</reference>
<dbReference type="Proteomes" id="UP000187012">
    <property type="component" value="Unassembled WGS sequence"/>
</dbReference>
<evidence type="ECO:0000313" key="1">
    <source>
        <dbReference type="EMBL" id="SIT43517.1"/>
    </source>
</evidence>
<organism evidence="1 2">
    <name type="scientific">Paraburkholderia ribeironis</name>
    <dbReference type="NCBI Taxonomy" id="1247936"/>
    <lineage>
        <taxon>Bacteria</taxon>
        <taxon>Pseudomonadati</taxon>
        <taxon>Pseudomonadota</taxon>
        <taxon>Betaproteobacteria</taxon>
        <taxon>Burkholderiales</taxon>
        <taxon>Burkholderiaceae</taxon>
        <taxon>Paraburkholderia</taxon>
    </lineage>
</organism>
<sequence length="78" mass="8428">MTCSARAACSLEAPDTASVKVVTRATVIVSLSWNRPLAGQAMRRYPRAQFEAAMSSLVSIAAAATRKALSRRWGKMSR</sequence>
<protein>
    <submittedName>
        <fullName evidence="1">Uncharacterized protein</fullName>
    </submittedName>
</protein>
<accession>A0A1N7S971</accession>
<dbReference type="AlphaFoldDB" id="A0A1N7S971"/>
<keyword evidence="2" id="KW-1185">Reference proteome</keyword>
<dbReference type="EMBL" id="CYGX02000044">
    <property type="protein sequence ID" value="SIT43517.1"/>
    <property type="molecule type" value="Genomic_DNA"/>
</dbReference>
<gene>
    <name evidence="1" type="ORF">BN2475_440001</name>
</gene>